<reference evidence="3 4" key="1">
    <citation type="submission" date="2015-03" db="EMBL/GenBank/DDBJ databases">
        <title>Comparative genomics of Pseudomonas insights into diversity of traits involved in vanlence and defense.</title>
        <authorList>
            <person name="Qin Y."/>
        </authorList>
    </citation>
    <scope>NUCLEOTIDE SEQUENCE [LARGE SCALE GENOMIC DNA]</scope>
    <source>
        <strain evidence="3 4">H24</strain>
    </source>
</reference>
<evidence type="ECO:0000256" key="2">
    <source>
        <dbReference type="SAM" id="MobiDB-lite"/>
    </source>
</evidence>
<comment type="caution">
    <text evidence="3">The sequence shown here is derived from an EMBL/GenBank/DDBJ whole genome shotgun (WGS) entry which is preliminary data.</text>
</comment>
<name>A0A0F4VEJ9_PSEFL</name>
<evidence type="ECO:0000313" key="3">
    <source>
        <dbReference type="EMBL" id="KJZ67243.1"/>
    </source>
</evidence>
<gene>
    <name evidence="3" type="ORF">VD17_02990</name>
</gene>
<accession>A0A0F4VEJ9</accession>
<dbReference type="PATRIC" id="fig|294.133.peg.2357"/>
<dbReference type="RefSeq" id="WP_046052606.1">
    <property type="nucleotide sequence ID" value="NZ_LACH01000003.1"/>
</dbReference>
<organism evidence="3 4">
    <name type="scientific">Pseudomonas fluorescens</name>
    <dbReference type="NCBI Taxonomy" id="294"/>
    <lineage>
        <taxon>Bacteria</taxon>
        <taxon>Pseudomonadati</taxon>
        <taxon>Pseudomonadota</taxon>
        <taxon>Gammaproteobacteria</taxon>
        <taxon>Pseudomonadales</taxon>
        <taxon>Pseudomonadaceae</taxon>
        <taxon>Pseudomonas</taxon>
    </lineage>
</organism>
<dbReference type="OrthoDB" id="7033695at2"/>
<dbReference type="Proteomes" id="UP000033400">
    <property type="component" value="Unassembled WGS sequence"/>
</dbReference>
<evidence type="ECO:0000313" key="4">
    <source>
        <dbReference type="Proteomes" id="UP000033400"/>
    </source>
</evidence>
<keyword evidence="1" id="KW-0175">Coiled coil</keyword>
<dbReference type="EMBL" id="LACH01000003">
    <property type="protein sequence ID" value="KJZ67243.1"/>
    <property type="molecule type" value="Genomic_DNA"/>
</dbReference>
<protein>
    <submittedName>
        <fullName evidence="3">Uncharacterized protein</fullName>
    </submittedName>
</protein>
<feature type="coiled-coil region" evidence="1">
    <location>
        <begin position="620"/>
        <end position="691"/>
    </location>
</feature>
<dbReference type="AlphaFoldDB" id="A0A0F4VEJ9"/>
<evidence type="ECO:0000256" key="1">
    <source>
        <dbReference type="SAM" id="Coils"/>
    </source>
</evidence>
<proteinExistence type="predicted"/>
<sequence>MPQNTVIQLVLRARDEASNVLKGAATKIVGLMAAFAGATAIKETVAELSNLDVVARKLNISIEDLTAAQYAAFKGANVGPEQFTDALEEVRIKIEEFNSINSGGAIDFFQIMKVSAKDFMKLNPLEQLTKISDVMKGMSSSAQFTFLDQIGSDNLRNLLPVLQNGSAEFKNLMEQAKQAGYTLNSLDAKNVQQLNSAFSQLSTSISSGFKQSVATAAPEFQALIEMFLQGTTDVRTETEGMANSGRESFRSFVSATGGVLSAIGRVGDAFFAVFFGLSKGASDTVTLLALGFDTILKYLGKFASSFVSFYSRAFADVLKLVGEIFVPGIQSLLNKIPGSIASSMAESLNGVQAYLAESVKNLNKPVDLNFSSSFLQDVAKSTDAASKTFDELGRQAVRATVTGVGGIAGAITDVTSKMLENGAKIQENNKKLVAEDTERNKSAVSKGGDAKNNLVNSQTAATIAATRAKLAADLAKLEIDKTIESIDTRRELEQKALDAQAAAQTLSANEIADKRLAIDLKANAEISDQRKKSIGEDIKVLQAQLGAQQKVLGNAVIDSDRGTALASIEDIESQITLKKQEQLNLSSALANQEAILKADRATALADSQAQIKAIQNQLDVDLLRIRGSNYQADLKEIEKEFADTKRVLEQLGGDSKAAQELVAAKKAKAELDEIDRQYAALKLKLERHQISPFDYLNKVDELGAKGEAAAGVTGNPDDENRAKQSLSDAKSEVFNIQSLVEELNGSLGEGFAGAFSEFISGTKSAKEAFGEMAQSVLADIAKMIAKLLIQMAIQTVLNMIPGGAAASAAGAAVKHDGGLIGGSGRSRNVPGWAFGGAMKYHTGGIVGLKANEVPVIAERGEEMLTASDPRHRNNIGKGKASGGDSGRVTINNVIDVPSIASALEGSDGERVIMNHIRANKSEIKLM</sequence>
<feature type="region of interest" description="Disordered" evidence="2">
    <location>
        <begin position="708"/>
        <end position="727"/>
    </location>
</feature>